<keyword evidence="2" id="KW-0472">Membrane</keyword>
<dbReference type="EMBL" id="JABANP010000450">
    <property type="protein sequence ID" value="KAF4682205.1"/>
    <property type="molecule type" value="Genomic_DNA"/>
</dbReference>
<evidence type="ECO:0000256" key="2">
    <source>
        <dbReference type="SAM" id="Phobius"/>
    </source>
</evidence>
<keyword evidence="3" id="KW-0732">Signal</keyword>
<feature type="region of interest" description="Disordered" evidence="1">
    <location>
        <begin position="1197"/>
        <end position="1252"/>
    </location>
</feature>
<evidence type="ECO:0000256" key="1">
    <source>
        <dbReference type="SAM" id="MobiDB-lite"/>
    </source>
</evidence>
<feature type="compositionally biased region" description="Acidic residues" evidence="1">
    <location>
        <begin position="1206"/>
        <end position="1230"/>
    </location>
</feature>
<evidence type="ECO:0000256" key="3">
    <source>
        <dbReference type="SAM" id="SignalP"/>
    </source>
</evidence>
<dbReference type="OrthoDB" id="410989at2759"/>
<feature type="compositionally biased region" description="Basic and acidic residues" evidence="1">
    <location>
        <begin position="1318"/>
        <end position="1330"/>
    </location>
</feature>
<feature type="compositionally biased region" description="Basic and acidic residues" evidence="1">
    <location>
        <begin position="1340"/>
        <end position="1350"/>
    </location>
</feature>
<proteinExistence type="predicted"/>
<evidence type="ECO:0000313" key="4">
    <source>
        <dbReference type="EMBL" id="KAF4682205.1"/>
    </source>
</evidence>
<feature type="chain" id="PRO_5029865935" evidence="3">
    <location>
        <begin position="18"/>
        <end position="1350"/>
    </location>
</feature>
<dbReference type="Proteomes" id="UP000541610">
    <property type="component" value="Unassembled WGS sequence"/>
</dbReference>
<protein>
    <submittedName>
        <fullName evidence="4">Uncharacterized protein</fullName>
    </submittedName>
</protein>
<keyword evidence="2" id="KW-1133">Transmembrane helix</keyword>
<comment type="caution">
    <text evidence="4">The sequence shown here is derived from an EMBL/GenBank/DDBJ whole genome shotgun (WGS) entry which is preliminary data.</text>
</comment>
<evidence type="ECO:0000313" key="5">
    <source>
        <dbReference type="Proteomes" id="UP000541610"/>
    </source>
</evidence>
<accession>A0A7J6NE78</accession>
<feature type="signal peptide" evidence="3">
    <location>
        <begin position="1"/>
        <end position="17"/>
    </location>
</feature>
<reference evidence="4 5" key="1">
    <citation type="submission" date="2020-04" db="EMBL/GenBank/DDBJ databases">
        <title>Perkinsus olseni comparative genomics.</title>
        <authorList>
            <person name="Bogema D.R."/>
        </authorList>
    </citation>
    <scope>NUCLEOTIDE SEQUENCE [LARGE SCALE GENOMIC DNA]</scope>
    <source>
        <strain evidence="4">00978-12</strain>
    </source>
</reference>
<feature type="transmembrane region" description="Helical" evidence="2">
    <location>
        <begin position="1112"/>
        <end position="1133"/>
    </location>
</feature>
<name>A0A7J6NE78_PEROL</name>
<keyword evidence="2" id="KW-0812">Transmembrane</keyword>
<gene>
    <name evidence="4" type="ORF">FOZ60_010960</name>
</gene>
<feature type="region of interest" description="Disordered" evidence="1">
    <location>
        <begin position="1279"/>
        <end position="1350"/>
    </location>
</feature>
<sequence>MYSSMAVAQLFLSTIVAQPNVTTNASVTGAIEGLLADIFRTTPQLDGSCVKGYDCLLPVPEGFDHSTSSFNIYLVEEGDWCSVAQETYLSATLAIDGETSEGNGNHSDQFRLRFLEDKPALGLYKICICMTFFASCPSPLNDAAIAEGWTTHTPAQPPGLVPCVMGEASSSYPLCMCLPECSKGRVVALDYAVTLGRVDFVGPDHNQSFDCTLGRNCSFNVRGHGLTVGDRLTFVEGRDPTQCGAAAASPLLLDGESLGVQGVGEDGGWVSAFLHGDNLRSGGAFSICWCTPAQHPGTGCEAPIGFAMPAGSLSVLGPLSSQNFVCYVGYRCEVTIRGFRLSPLDQLSIKTSPLFCGSPNSSALEAFPSQPFRVSRMQLTSAQASTSFALPAPQIAGVFTLCYCTSPGTLCDSPEEFTSMLGSITVNGVNGNQTFDCTPYSECRMRISGIGLDRETDRLLVTRGPSCPPSSSDRTFSSPGIRVSPLALEHFSTPITSPYSVPTQCASVQPTRGQLSRRTEGKRKATAPLPEDFTLKAGVVRSIGILRSSVEAVVCGAMDADCVFNFTGDSFGINSGDRATLVAAGSCSSLPRREVSISFPVYIYPGLSPSWGILVPPRAIPAGANYTICYCAAGLDNGPCALQSSYHLHAGELIVSGSVESTSNHSCLPSEVCMVSIIGLSLHPRDRLKVLNDASRPCSNIVVEKFGDRIVNMSDLTNDKRVSTFRMSPFGTADSYTLCYCPFTGLPDWVDDPCSARTPHKAGSLHVEGFMPTPGGTPPTLGRYKGTVTLPVRMIGQPNKKWKIGIRPEGQQCNASSNTDDVAVAEVNVRAKDTLVVDVSQLPQGRYRACGCVGKCDEESSPDAPVDLGSIEIVGPALDVTEQNSTTPYIPCAAGHPCEVSGVDDIQGAEIFLTTLSLPSNTGVARVQAEEGDAACGDPKGQPMDTPVGRGREGSFALPQYSFGSIRTICACMKITGSLDGWDCSKAEHFNIAIGAMVISGPLESSDSLRCPVQSSDCRVEIDGVLLREGDRAVMLAEGECGEGSSVPKGDSAEIKLNEDRSVGEFNFGKTGSAVESYKVCYCHDAASEGCHRMEQFTLATGPLDVYFRLNAFHILGIIAGCLFLALVIRYVWVRLLRRRFATGAHQLDFDETGNAKIGYEYTTEVGGLRGGRTKTRVIWRPQDKYAEKAALDTLRNQLPERVDEPIEDDEDLGEDDDVFHVPEDDEEGGENPQESRDLSGSSIRRSAMKVPRARTCMEAWEEVEGPLSDYRDDDTRAELMRGGSSTNGSYSRNSLHRRAHRSPRGSGLGGMAGKISPEQRVHRHREDTRSVCGTTAPHTPEETKETESL</sequence>
<feature type="compositionally biased region" description="Polar residues" evidence="1">
    <location>
        <begin position="1284"/>
        <end position="1294"/>
    </location>
</feature>
<organism evidence="4 5">
    <name type="scientific">Perkinsus olseni</name>
    <name type="common">Perkinsus atlanticus</name>
    <dbReference type="NCBI Taxonomy" id="32597"/>
    <lineage>
        <taxon>Eukaryota</taxon>
        <taxon>Sar</taxon>
        <taxon>Alveolata</taxon>
        <taxon>Perkinsozoa</taxon>
        <taxon>Perkinsea</taxon>
        <taxon>Perkinsida</taxon>
        <taxon>Perkinsidae</taxon>
        <taxon>Perkinsus</taxon>
    </lineage>
</organism>
<feature type="compositionally biased region" description="Basic residues" evidence="1">
    <location>
        <begin position="1295"/>
        <end position="1304"/>
    </location>
</feature>